<organism evidence="2 3">
    <name type="scientific">Soybean ilarvirus I</name>
    <dbReference type="NCBI Taxonomy" id="2982525"/>
    <lineage>
        <taxon>Viruses</taxon>
        <taxon>Riboviria</taxon>
        <taxon>Orthornavirae</taxon>
        <taxon>Kitrinoviricota</taxon>
        <taxon>Alsuviricetes</taxon>
        <taxon>Martellivirales</taxon>
        <taxon>Bromoviridae</taxon>
        <taxon>Ilarvirus</taxon>
    </lineage>
</organism>
<reference evidence="2 3" key="1">
    <citation type="journal article" date="2022" name="Virol. J.">
        <title>Detection and discovery of plant viruses in soybean by metagenomic sequencing.</title>
        <authorList>
            <person name="Elmore M.G."/>
            <person name="Groves C.L."/>
            <person name="Hajimorad M.R."/>
            <person name="Stewart T.P."/>
            <person name="Gaskill M.A."/>
            <person name="Wise K.A."/>
            <person name="Sikora E."/>
            <person name="Kleczewski N.M."/>
            <person name="Smith D.L."/>
            <person name="Mueller D.S."/>
            <person name="Whitham S.A."/>
        </authorList>
    </citation>
    <scope>NUCLEOTIDE SEQUENCE [LARGE SCALE GENOMIC DNA]</scope>
    <source>
        <strain evidence="2">IA-2016</strain>
    </source>
</reference>
<keyword evidence="2" id="KW-0167">Capsid protein</keyword>
<keyword evidence="3" id="KW-1185">Reference proteome</keyword>
<name>A0A977XD32_9BROM</name>
<evidence type="ECO:0000256" key="1">
    <source>
        <dbReference type="SAM" id="MobiDB-lite"/>
    </source>
</evidence>
<accession>A0A977XD32</accession>
<evidence type="ECO:0000313" key="2">
    <source>
        <dbReference type="EMBL" id="UXP11832.1"/>
    </source>
</evidence>
<evidence type="ECO:0000313" key="3">
    <source>
        <dbReference type="Proteomes" id="UP001181897"/>
    </source>
</evidence>
<feature type="region of interest" description="Disordered" evidence="1">
    <location>
        <begin position="16"/>
        <end position="53"/>
    </location>
</feature>
<dbReference type="GO" id="GO:0003723">
    <property type="term" value="F:RNA binding"/>
    <property type="evidence" value="ECO:0007669"/>
    <property type="project" value="InterPro"/>
</dbReference>
<protein>
    <submittedName>
        <fullName evidence="2">Coat protein</fullName>
    </submittedName>
</protein>
<dbReference type="Proteomes" id="UP001181897">
    <property type="component" value="Genome"/>
</dbReference>
<dbReference type="GO" id="GO:0019028">
    <property type="term" value="C:viral capsid"/>
    <property type="evidence" value="ECO:0007669"/>
    <property type="project" value="UniProtKB-KW"/>
</dbReference>
<dbReference type="EMBL" id="OL539725">
    <property type="protein sequence ID" value="UXP11832.1"/>
    <property type="molecule type" value="Genomic_RNA"/>
</dbReference>
<sequence>MNSRVRDKSLFGITSGCTNTSIITPDHPSNVMSSSQGSSGQVSNRQRRNARRAAAYRNKLQQQPIAKVPVPVPVVPTRPIPVYPASQQKAKNPLKLPNNQVWVRRDPGVWNAKTNDTNDAIPITTMLSGIPEIRPETKIYRLIFGFVAESNGSFGIVEDEGVAGNTVPDPPVVGREKFQKHEYTSRDVNLEGKTSDELKYKAVIWCLDENRRAEKRVSLTHYWFAISRPPPLMPPADILVNGNGNY</sequence>
<keyword evidence="2" id="KW-0946">Virion</keyword>
<proteinExistence type="predicted"/>
<feature type="compositionally biased region" description="Low complexity" evidence="1">
    <location>
        <begin position="29"/>
        <end position="44"/>
    </location>
</feature>
<dbReference type="Pfam" id="PF01787">
    <property type="entry name" value="Ilar_coat"/>
    <property type="match status" value="1"/>
</dbReference>
<dbReference type="InterPro" id="IPR002681">
    <property type="entry name" value="Coat_Ilarvirus"/>
</dbReference>